<proteinExistence type="inferred from homology"/>
<evidence type="ECO:0000256" key="4">
    <source>
        <dbReference type="ARBA" id="ARBA00022692"/>
    </source>
</evidence>
<reference evidence="10" key="1">
    <citation type="submission" date="2022-11" db="UniProtKB">
        <authorList>
            <consortium name="WormBaseParasite"/>
        </authorList>
    </citation>
    <scope>IDENTIFICATION</scope>
</reference>
<feature type="transmembrane region" description="Helical" evidence="8">
    <location>
        <begin position="112"/>
        <end position="129"/>
    </location>
</feature>
<evidence type="ECO:0000256" key="6">
    <source>
        <dbReference type="ARBA" id="ARBA00023136"/>
    </source>
</evidence>
<dbReference type="Gene3D" id="1.20.1250.20">
    <property type="entry name" value="MFS general substrate transporter like domains"/>
    <property type="match status" value="1"/>
</dbReference>
<protein>
    <submittedName>
        <fullName evidence="10">Uncharacterized protein</fullName>
    </submittedName>
</protein>
<evidence type="ECO:0000256" key="5">
    <source>
        <dbReference type="ARBA" id="ARBA00022989"/>
    </source>
</evidence>
<dbReference type="WBParaSite" id="nRc.2.0.1.t15197-RA">
    <property type="protein sequence ID" value="nRc.2.0.1.t15197-RA"/>
    <property type="gene ID" value="nRc.2.0.1.g15197"/>
</dbReference>
<evidence type="ECO:0000256" key="2">
    <source>
        <dbReference type="ARBA" id="ARBA00008335"/>
    </source>
</evidence>
<keyword evidence="4 8" id="KW-0812">Transmembrane</keyword>
<accession>A0A915ILZ1</accession>
<dbReference type="AlphaFoldDB" id="A0A915ILZ1"/>
<keyword evidence="9" id="KW-1185">Reference proteome</keyword>
<dbReference type="PANTHER" id="PTHR23512:SF3">
    <property type="entry name" value="MAJOR FACILITATOR SUPERFAMILY DOMAIN-CONTAINING PROTEIN 1"/>
    <property type="match status" value="1"/>
</dbReference>
<evidence type="ECO:0000256" key="8">
    <source>
        <dbReference type="SAM" id="Phobius"/>
    </source>
</evidence>
<keyword evidence="5 8" id="KW-1133">Transmembrane helix</keyword>
<dbReference type="GO" id="GO:0005765">
    <property type="term" value="C:lysosomal membrane"/>
    <property type="evidence" value="ECO:0007669"/>
    <property type="project" value="UniProtKB-SubCell"/>
</dbReference>
<dbReference type="InterPro" id="IPR052187">
    <property type="entry name" value="MFSD1"/>
</dbReference>
<keyword evidence="6 8" id="KW-0472">Membrane</keyword>
<comment type="subcellular location">
    <subcellularLocation>
        <location evidence="1">Lysosome membrane</location>
        <topology evidence="1">Multi-pass membrane protein</topology>
    </subcellularLocation>
</comment>
<name>A0A915ILZ1_ROMCU</name>
<feature type="transmembrane region" description="Helical" evidence="8">
    <location>
        <begin position="84"/>
        <end position="106"/>
    </location>
</feature>
<evidence type="ECO:0000256" key="3">
    <source>
        <dbReference type="ARBA" id="ARBA00022448"/>
    </source>
</evidence>
<feature type="transmembrane region" description="Helical" evidence="8">
    <location>
        <begin position="46"/>
        <end position="63"/>
    </location>
</feature>
<dbReference type="InterPro" id="IPR036259">
    <property type="entry name" value="MFS_trans_sf"/>
</dbReference>
<evidence type="ECO:0000313" key="10">
    <source>
        <dbReference type="WBParaSite" id="nRc.2.0.1.t15197-RA"/>
    </source>
</evidence>
<comment type="similarity">
    <text evidence="2">Belongs to the major facilitator superfamily.</text>
</comment>
<evidence type="ECO:0000313" key="9">
    <source>
        <dbReference type="Proteomes" id="UP000887565"/>
    </source>
</evidence>
<organism evidence="9 10">
    <name type="scientific">Romanomermis culicivorax</name>
    <name type="common">Nematode worm</name>
    <dbReference type="NCBI Taxonomy" id="13658"/>
    <lineage>
        <taxon>Eukaryota</taxon>
        <taxon>Metazoa</taxon>
        <taxon>Ecdysozoa</taxon>
        <taxon>Nematoda</taxon>
        <taxon>Enoplea</taxon>
        <taxon>Dorylaimia</taxon>
        <taxon>Mermithida</taxon>
        <taxon>Mermithoidea</taxon>
        <taxon>Mermithidae</taxon>
        <taxon>Romanomermis</taxon>
    </lineage>
</organism>
<keyword evidence="3" id="KW-0813">Transport</keyword>
<dbReference type="SUPFAM" id="SSF103473">
    <property type="entry name" value="MFS general substrate transporter"/>
    <property type="match status" value="1"/>
</dbReference>
<sequence>MTSQENRNSIHVDSSDDIAPIIESAPLKKSPLCCSILSPSNPYHRFFVFVFICFLSFGNYFCYDTPSSLQSVLIQNMKIDDAQYGLLYSIYSWPNVVLAFCGGLAIDRYFGVRLGAIVFAFFIACGQVGKLQFTKYEQGHLIFPL</sequence>
<evidence type="ECO:0000256" key="7">
    <source>
        <dbReference type="ARBA" id="ARBA00023228"/>
    </source>
</evidence>
<evidence type="ECO:0000256" key="1">
    <source>
        <dbReference type="ARBA" id="ARBA00004155"/>
    </source>
</evidence>
<keyword evidence="7" id="KW-0458">Lysosome</keyword>
<dbReference type="Proteomes" id="UP000887565">
    <property type="component" value="Unplaced"/>
</dbReference>
<dbReference type="PANTHER" id="PTHR23512">
    <property type="entry name" value="MAJOR FACILITATOR SUPERFAMILY DOMAIN-CONTAINING PROTEIN 1"/>
    <property type="match status" value="1"/>
</dbReference>